<comment type="caution">
    <text evidence="2">The sequence shown here is derived from an EMBL/GenBank/DDBJ whole genome shotgun (WGS) entry which is preliminary data.</text>
</comment>
<dbReference type="InParanoid" id="A0A482WHB9"/>
<evidence type="ECO:0000313" key="3">
    <source>
        <dbReference type="Proteomes" id="UP000291343"/>
    </source>
</evidence>
<dbReference type="OrthoDB" id="7326260at2759"/>
<evidence type="ECO:0000256" key="1">
    <source>
        <dbReference type="SAM" id="MobiDB-lite"/>
    </source>
</evidence>
<evidence type="ECO:0000313" key="2">
    <source>
        <dbReference type="EMBL" id="RZF32581.1"/>
    </source>
</evidence>
<accession>A0A482WHB9</accession>
<protein>
    <submittedName>
        <fullName evidence="2">Uncharacterized protein</fullName>
    </submittedName>
</protein>
<proteinExistence type="predicted"/>
<feature type="compositionally biased region" description="Basic and acidic residues" evidence="1">
    <location>
        <begin position="156"/>
        <end position="167"/>
    </location>
</feature>
<keyword evidence="3" id="KW-1185">Reference proteome</keyword>
<dbReference type="EMBL" id="QKKF02036486">
    <property type="protein sequence ID" value="RZF32581.1"/>
    <property type="molecule type" value="Genomic_DNA"/>
</dbReference>
<sequence>MGIDVSKDDPRLPLLHFTMSKCARMHEVISTKSILRRLLFRTIVGHQNTKISKSLSVTMVMLKGFRHDRFYVYSILHSQPSSHSIWLELAWEISRSYIAAANKYYSMADGWHHSHDSPRTFIVKDENGREKVRNTIILEDSANSNKEISQGLTRPEPFDKHNGDDVKKIPTHIDKTKAIKYKIPSEYLAQQKDNHNRERVLCKVEAVSWWLHSAPIPDEEQQKVIDVLYKTHRKEVSSYMSVNWKEGRLTYGPVLMVKQMTNTKVPLAVIPRSSQESMALQVLMPEFVVKFGMKVSKWSFKAIHHWLVGDPVFKCDETLVGTEIEEIPTSNGNPALTENQSQTAAECLENAPEYGNIPLRGSKRKIL</sequence>
<reference evidence="2 3" key="1">
    <citation type="journal article" date="2017" name="Gigascience">
        <title>Genome sequence of the small brown planthopper, Laodelphax striatellus.</title>
        <authorList>
            <person name="Zhu J."/>
            <person name="Jiang F."/>
            <person name="Wang X."/>
            <person name="Yang P."/>
            <person name="Bao Y."/>
            <person name="Zhao W."/>
            <person name="Wang W."/>
            <person name="Lu H."/>
            <person name="Wang Q."/>
            <person name="Cui N."/>
            <person name="Li J."/>
            <person name="Chen X."/>
            <person name="Luo L."/>
            <person name="Yu J."/>
            <person name="Kang L."/>
            <person name="Cui F."/>
        </authorList>
    </citation>
    <scope>NUCLEOTIDE SEQUENCE [LARGE SCALE GENOMIC DNA]</scope>
    <source>
        <strain evidence="2">Lst14</strain>
    </source>
</reference>
<feature type="region of interest" description="Disordered" evidence="1">
    <location>
        <begin position="148"/>
        <end position="167"/>
    </location>
</feature>
<dbReference type="AlphaFoldDB" id="A0A482WHB9"/>
<organism evidence="2 3">
    <name type="scientific">Laodelphax striatellus</name>
    <name type="common">Small brown planthopper</name>
    <name type="synonym">Delphax striatella</name>
    <dbReference type="NCBI Taxonomy" id="195883"/>
    <lineage>
        <taxon>Eukaryota</taxon>
        <taxon>Metazoa</taxon>
        <taxon>Ecdysozoa</taxon>
        <taxon>Arthropoda</taxon>
        <taxon>Hexapoda</taxon>
        <taxon>Insecta</taxon>
        <taxon>Pterygota</taxon>
        <taxon>Neoptera</taxon>
        <taxon>Paraneoptera</taxon>
        <taxon>Hemiptera</taxon>
        <taxon>Auchenorrhyncha</taxon>
        <taxon>Fulgoroidea</taxon>
        <taxon>Delphacidae</taxon>
        <taxon>Criomorphinae</taxon>
        <taxon>Laodelphax</taxon>
    </lineage>
</organism>
<dbReference type="Proteomes" id="UP000291343">
    <property type="component" value="Unassembled WGS sequence"/>
</dbReference>
<name>A0A482WHB9_LAOST</name>
<gene>
    <name evidence="2" type="ORF">LSTR_LSTR016046</name>
</gene>